<evidence type="ECO:0000256" key="4">
    <source>
        <dbReference type="ARBA" id="ARBA00023136"/>
    </source>
</evidence>
<proteinExistence type="predicted"/>
<dbReference type="InterPro" id="IPR014205">
    <property type="entry name" value="Spore_YtaF"/>
</dbReference>
<dbReference type="OrthoDB" id="1679205at2"/>
<evidence type="ECO:0000256" key="3">
    <source>
        <dbReference type="ARBA" id="ARBA00022989"/>
    </source>
</evidence>
<gene>
    <name evidence="6" type="ORF">Clopa_2038</name>
</gene>
<dbReference type="RefSeq" id="WP_015615235.1">
    <property type="nucleotide sequence ID" value="NC_021182.1"/>
</dbReference>
<dbReference type="HOGENOM" id="CLU_094526_2_0_9"/>
<keyword evidence="7" id="KW-1185">Reference proteome</keyword>
<dbReference type="Pfam" id="PF02659">
    <property type="entry name" value="Mntp"/>
    <property type="match status" value="1"/>
</dbReference>
<name>R4K1F2_CLOPA</name>
<evidence type="ECO:0000256" key="1">
    <source>
        <dbReference type="ARBA" id="ARBA00022475"/>
    </source>
</evidence>
<feature type="transmembrane region" description="Helical" evidence="5">
    <location>
        <begin position="33"/>
        <end position="55"/>
    </location>
</feature>
<evidence type="ECO:0000313" key="7">
    <source>
        <dbReference type="Proteomes" id="UP000013523"/>
    </source>
</evidence>
<dbReference type="KEGG" id="cpas:Clopa_2038"/>
<keyword evidence="3 5" id="KW-1133">Transmembrane helix</keyword>
<dbReference type="AlphaFoldDB" id="R4K1F2"/>
<dbReference type="NCBIfam" id="TIGR02840">
    <property type="entry name" value="spore_YtaF"/>
    <property type="match status" value="1"/>
</dbReference>
<dbReference type="PANTHER" id="PTHR35529:SF2">
    <property type="entry name" value="SPORULATION PROTEIN YTAF-RELATED"/>
    <property type="match status" value="1"/>
</dbReference>
<evidence type="ECO:0000313" key="6">
    <source>
        <dbReference type="EMBL" id="AGK96927.1"/>
    </source>
</evidence>
<protein>
    <submittedName>
        <fullName evidence="6">Putative sporulation protein YtaF</fullName>
    </submittedName>
</protein>
<feature type="transmembrane region" description="Helical" evidence="5">
    <location>
        <begin position="67"/>
        <end position="85"/>
    </location>
</feature>
<organism evidence="6 7">
    <name type="scientific">Clostridium pasteurianum BC1</name>
    <dbReference type="NCBI Taxonomy" id="86416"/>
    <lineage>
        <taxon>Bacteria</taxon>
        <taxon>Bacillati</taxon>
        <taxon>Bacillota</taxon>
        <taxon>Clostridia</taxon>
        <taxon>Eubacteriales</taxon>
        <taxon>Clostridiaceae</taxon>
        <taxon>Clostridium</taxon>
    </lineage>
</organism>
<dbReference type="STRING" id="86416.Clopa_2038"/>
<reference evidence="6 7" key="1">
    <citation type="submission" date="2012-01" db="EMBL/GenBank/DDBJ databases">
        <title>Complete sequence of chromosome of Clostridium pasteurianum BC1.</title>
        <authorList>
            <consortium name="US DOE Joint Genome Institute"/>
            <person name="Lucas S."/>
            <person name="Han J."/>
            <person name="Lapidus A."/>
            <person name="Cheng J.-F."/>
            <person name="Goodwin L."/>
            <person name="Pitluck S."/>
            <person name="Peters L."/>
            <person name="Mikhailova N."/>
            <person name="Teshima H."/>
            <person name="Detter J.C."/>
            <person name="Han C."/>
            <person name="Tapia R."/>
            <person name="Land M."/>
            <person name="Hauser L."/>
            <person name="Kyrpides N."/>
            <person name="Ivanova N."/>
            <person name="Pagani I."/>
            <person name="Dunn J."/>
            <person name="Taghavi S."/>
            <person name="Francis A."/>
            <person name="van der Lelie D."/>
            <person name="Woyke T."/>
        </authorList>
    </citation>
    <scope>NUCLEOTIDE SEQUENCE [LARGE SCALE GENOMIC DNA]</scope>
    <source>
        <strain evidence="6 7">BC1</strain>
    </source>
</reference>
<feature type="transmembrane region" description="Helical" evidence="5">
    <location>
        <begin position="196"/>
        <end position="218"/>
    </location>
</feature>
<dbReference type="InterPro" id="IPR003810">
    <property type="entry name" value="Mntp/YtaF"/>
</dbReference>
<evidence type="ECO:0000256" key="2">
    <source>
        <dbReference type="ARBA" id="ARBA00022692"/>
    </source>
</evidence>
<dbReference type="eggNOG" id="COG1971">
    <property type="taxonomic scope" value="Bacteria"/>
</dbReference>
<dbReference type="PANTHER" id="PTHR35529">
    <property type="entry name" value="MANGANESE EFFLUX PUMP MNTP-RELATED"/>
    <property type="match status" value="1"/>
</dbReference>
<keyword evidence="1" id="KW-1003">Cell membrane</keyword>
<dbReference type="PATRIC" id="fig|86416.3.peg.2010"/>
<dbReference type="Proteomes" id="UP000013523">
    <property type="component" value="Chromosome"/>
</dbReference>
<keyword evidence="4 5" id="KW-0472">Membrane</keyword>
<evidence type="ECO:0000256" key="5">
    <source>
        <dbReference type="SAM" id="Phobius"/>
    </source>
</evidence>
<accession>R4K1F2</accession>
<sequence>MGLWLIVILLIALVSNTDNFGVGISYGTRKILIPFVSNILIALITGFGTLFSMYVGKGISKVLNPKIAGYIGSIIIIIVGIWICVGEMKRKKNEGNENKTNNISSSEKNVNIYSFIGRIPRILENPFLADWDFSGYISIKESLLLGFALAVNNMANGIGAGMAGINPIITSIFAFLVSLFAIWIGIKLGHEYVHRWLGKLATPIAGIILIVIGIYEIFF</sequence>
<feature type="transmembrane region" description="Helical" evidence="5">
    <location>
        <begin position="163"/>
        <end position="184"/>
    </location>
</feature>
<dbReference type="EMBL" id="CP003261">
    <property type="protein sequence ID" value="AGK96927.1"/>
    <property type="molecule type" value="Genomic_DNA"/>
</dbReference>
<keyword evidence="2 5" id="KW-0812">Transmembrane</keyword>